<dbReference type="EMBL" id="QMEY01000012">
    <property type="protein sequence ID" value="RBQ17282.1"/>
    <property type="molecule type" value="Genomic_DNA"/>
</dbReference>
<dbReference type="OrthoDB" id="3739319at2"/>
<evidence type="ECO:0000256" key="1">
    <source>
        <dbReference type="SAM" id="MobiDB-lite"/>
    </source>
</evidence>
<sequence>MPRLHRHVLARVLAVALAAGAVAAPSAPVRADAADALETPRQAPRTSAAKPEIAAVPAVQAPPKTAVNVPRGPSLAARPVPARQVGPQLPPVTIPAGPALADRVAADAAKRLKAGGLRGGVPDAGKLLPATGDAPGLPVRIPAAKEISGLTSGLKDLTGIDLDAVRKKAAGAYAAFTFRLCAESADRGVSCSGPRPVFKPTSADVTGDGTPDVTVRVVPMFGKGGRSAGAGVSVTRASGGEGEDGPLKAQVWAEYELPGESGTRVSAGFDGLHRGDSLPAEMWGVFSAAKAGNGVFDVRAEVKRPATGESTATVAGVTAMRGGKPAGTTVASLIQKPAPAEMTARARLDLPRRESEITLTSQGGGRLDALVVTDRGGGEQVTQMSVTKPPRRLTAELGRTGKNGTAEIKLTASGRVPSAELHNYVFQGAKPVKIAGVSMTGLPADFRARYDPGGGKSQGLTLATGSGRAESADVVYYDQAAARTVFTARLTGLPTNLRLVSDAAKRTVSQQASSRLGGFEAVLQRNGGAIAAPDGGHLTMIKKGDRLGVSGRMNGLSAFEVTYGARPTATLRLATPGRGFVAAADIDGAHLTRMELSNTPAKVSVRIDPEGRKAEYSASGVISRLRAAYAGTEHGPTIDGTVHGVRSKVETSWQLGERTTAKLSTGDKLGEVELYVNRAPVTKVAPAEGEDLALTVKGVRRSVTVTADVPARRLDWTADEPVAEVSALARVRAQGRYFRAAAEVKDVPARFEATWSQGAYRFRGVSGPIGTAAIAVTNHDGATAPTGPHLAAHYRQSDQNLDASVRLDGLTAAELTGAGSDLRADLDGKRQTVALDADVSLAGDLRFGALGTVGPIPGRLSVAAGKGGTVTYDSGGTNLDLAATIWLGKAAAVAGAESGVPGFESGVSLVDAGCKPGAPGCAVDAGPFCTPDRGCFGVLGNVRLTGLPSKITVDPAKRTFSFAGFRPKDRKIGVYLAGSVMTPLPFKARAVLDGLPRSITSMAIGPFEVSDGKDADGRPANVVRAGWAIEPAATITSLRADAEVDTGPVRGVLRGQVELDPVPARASVTGVYGKKTRIDVRNSAPIKKLLARVTAAPPGGRPGTGVVRFGDVPAAFGLASDVPDTGLQLPTFTYRAQHGENTLDGLFAVQGSLVEQVWKPAGGRLLDASVEVTDLAAQTTVTLNEDYSTDLVSAPVPTKRLQVHAGLSIEPVRRQKVSAEQEIPYTGGLFDLKLAGHFGLGRSTIGDLSLRIDGISRMRIRPGKIPFGMTAHRALGYLSPAFEGDYRRLDIAARGVDLRPDVDVAVVMDRSVGPDAFTDKLRIGPADSLSFRRYDTRLRPMSAKQRFMMGPAKLACVSISTQPGLVSAERRNGITLRGADGPQMVSFLDPGGQVQGYAIDLLAQFMSPYQGAGWKITDVEPGGCGG</sequence>
<feature type="signal peptide" evidence="2">
    <location>
        <begin position="1"/>
        <end position="23"/>
    </location>
</feature>
<keyword evidence="4" id="KW-1185">Reference proteome</keyword>
<dbReference type="RefSeq" id="WP_113983291.1">
    <property type="nucleotide sequence ID" value="NZ_QMEY01000012.1"/>
</dbReference>
<evidence type="ECO:0000313" key="3">
    <source>
        <dbReference type="EMBL" id="RBQ17282.1"/>
    </source>
</evidence>
<organism evidence="3 4">
    <name type="scientific">Spongiactinospora rosea</name>
    <dbReference type="NCBI Taxonomy" id="2248750"/>
    <lineage>
        <taxon>Bacteria</taxon>
        <taxon>Bacillati</taxon>
        <taxon>Actinomycetota</taxon>
        <taxon>Actinomycetes</taxon>
        <taxon>Streptosporangiales</taxon>
        <taxon>Streptosporangiaceae</taxon>
        <taxon>Spongiactinospora</taxon>
    </lineage>
</organism>
<keyword evidence="2" id="KW-0732">Signal</keyword>
<feature type="chain" id="PRO_5039157859" evidence="2">
    <location>
        <begin position="24"/>
        <end position="1426"/>
    </location>
</feature>
<reference evidence="3 4" key="1">
    <citation type="submission" date="2018-06" db="EMBL/GenBank/DDBJ databases">
        <title>Sphaerisporangium craniellae sp. nov., isolated from a marine sponge in the South China Sea.</title>
        <authorList>
            <person name="Li L."/>
        </authorList>
    </citation>
    <scope>NUCLEOTIDE SEQUENCE [LARGE SCALE GENOMIC DNA]</scope>
    <source>
        <strain evidence="3 4">LHW63015</strain>
    </source>
</reference>
<comment type="caution">
    <text evidence="3">The sequence shown here is derived from an EMBL/GenBank/DDBJ whole genome shotgun (WGS) entry which is preliminary data.</text>
</comment>
<accession>A0A366LVR7</accession>
<evidence type="ECO:0000256" key="2">
    <source>
        <dbReference type="SAM" id="SignalP"/>
    </source>
</evidence>
<gene>
    <name evidence="3" type="ORF">DP939_25420</name>
</gene>
<feature type="region of interest" description="Disordered" evidence="1">
    <location>
        <begin position="33"/>
        <end position="57"/>
    </location>
</feature>
<evidence type="ECO:0000313" key="4">
    <source>
        <dbReference type="Proteomes" id="UP000253303"/>
    </source>
</evidence>
<proteinExistence type="predicted"/>
<protein>
    <submittedName>
        <fullName evidence="3">Uncharacterized protein</fullName>
    </submittedName>
</protein>
<name>A0A366LVR7_9ACTN</name>
<dbReference type="Proteomes" id="UP000253303">
    <property type="component" value="Unassembled WGS sequence"/>
</dbReference>